<keyword evidence="2" id="KW-1185">Reference proteome</keyword>
<name>A0AAJ0DQM6_9PEZI</name>
<organism evidence="1 2">
    <name type="scientific">Extremus antarcticus</name>
    <dbReference type="NCBI Taxonomy" id="702011"/>
    <lineage>
        <taxon>Eukaryota</taxon>
        <taxon>Fungi</taxon>
        <taxon>Dikarya</taxon>
        <taxon>Ascomycota</taxon>
        <taxon>Pezizomycotina</taxon>
        <taxon>Dothideomycetes</taxon>
        <taxon>Dothideomycetidae</taxon>
        <taxon>Mycosphaerellales</taxon>
        <taxon>Extremaceae</taxon>
        <taxon>Extremus</taxon>
    </lineage>
</organism>
<evidence type="ECO:0000313" key="2">
    <source>
        <dbReference type="Proteomes" id="UP001271007"/>
    </source>
</evidence>
<protein>
    <submittedName>
        <fullName evidence="1">Uncharacterized protein</fullName>
    </submittedName>
</protein>
<comment type="caution">
    <text evidence="1">The sequence shown here is derived from an EMBL/GenBank/DDBJ whole genome shotgun (WGS) entry which is preliminary data.</text>
</comment>
<dbReference type="AlphaFoldDB" id="A0AAJ0DQM6"/>
<proteinExistence type="predicted"/>
<dbReference type="Proteomes" id="UP001271007">
    <property type="component" value="Unassembled WGS sequence"/>
</dbReference>
<evidence type="ECO:0000313" key="1">
    <source>
        <dbReference type="EMBL" id="KAK3055026.1"/>
    </source>
</evidence>
<reference evidence="1" key="1">
    <citation type="submission" date="2023-04" db="EMBL/GenBank/DDBJ databases">
        <title>Black Yeasts Isolated from many extreme environments.</title>
        <authorList>
            <person name="Coleine C."/>
            <person name="Stajich J.E."/>
            <person name="Selbmann L."/>
        </authorList>
    </citation>
    <scope>NUCLEOTIDE SEQUENCE</scope>
    <source>
        <strain evidence="1">CCFEE 5312</strain>
    </source>
</reference>
<accession>A0AAJ0DQM6</accession>
<sequence>MDNAEPSTNGDLLNDERYEKLGNQTVAAFEVEIGQHPGLFSGMMSSVVAAKIGVKGIMVVGDDEAAKAAVKKFNDNVTPNHTIARVGGGVNSEWLRSRNELLRDVDGSKPMVQLCEGGVCKLLDLKDVQGLF</sequence>
<gene>
    <name evidence="1" type="ORF">LTR09_004186</name>
</gene>
<dbReference type="EMBL" id="JAWDJX010000010">
    <property type="protein sequence ID" value="KAK3055026.1"/>
    <property type="molecule type" value="Genomic_DNA"/>
</dbReference>